<evidence type="ECO:0000259" key="7">
    <source>
        <dbReference type="Pfam" id="PF03876"/>
    </source>
</evidence>
<dbReference type="InterPro" id="IPR005576">
    <property type="entry name" value="Rpb7-like_N"/>
</dbReference>
<dbReference type="Proteomes" id="UP000316621">
    <property type="component" value="Chromosome 11"/>
</dbReference>
<name>A0A4Y7LE94_PAPSO</name>
<dbReference type="Pfam" id="PF08292">
    <property type="entry name" value="RNA_pol_Rbc25"/>
    <property type="match status" value="1"/>
</dbReference>
<evidence type="ECO:0000256" key="2">
    <source>
        <dbReference type="ARBA" id="ARBA00009307"/>
    </source>
</evidence>
<comment type="subcellular location">
    <subcellularLocation>
        <location evidence="1 6">Nucleus</location>
    </subcellularLocation>
</comment>
<proteinExistence type="inferred from homology"/>
<dbReference type="InterPro" id="IPR036898">
    <property type="entry name" value="RNA_pol_Rpb7-like_N_sf"/>
</dbReference>
<dbReference type="STRING" id="3469.A0A4Y7LE94"/>
<evidence type="ECO:0000256" key="5">
    <source>
        <dbReference type="ARBA" id="ARBA00023242"/>
    </source>
</evidence>
<evidence type="ECO:0000256" key="1">
    <source>
        <dbReference type="ARBA" id="ARBA00004123"/>
    </source>
</evidence>
<feature type="domain" description="RNA polymerase Rpb7-like N-terminal" evidence="7">
    <location>
        <begin position="8"/>
        <end position="56"/>
    </location>
</feature>
<evidence type="ECO:0000313" key="10">
    <source>
        <dbReference type="Proteomes" id="UP000316621"/>
    </source>
</evidence>
<dbReference type="PANTHER" id="PTHR12709">
    <property type="entry name" value="DNA-DIRECTED RNA POLYMERASE II, III"/>
    <property type="match status" value="1"/>
</dbReference>
<dbReference type="Gramene" id="RZC82601">
    <property type="protein sequence ID" value="RZC82601"/>
    <property type="gene ID" value="C5167_045388"/>
</dbReference>
<evidence type="ECO:0000256" key="3">
    <source>
        <dbReference type="ARBA" id="ARBA00022478"/>
    </source>
</evidence>
<dbReference type="InterPro" id="IPR012340">
    <property type="entry name" value="NA-bd_OB-fold"/>
</dbReference>
<dbReference type="InterPro" id="IPR013238">
    <property type="entry name" value="RNA_pol_III_Rbc25"/>
</dbReference>
<dbReference type="SUPFAM" id="SSF88798">
    <property type="entry name" value="N-terminal, heterodimerisation domain of RBP7 (RpoE)"/>
    <property type="match status" value="1"/>
</dbReference>
<organism evidence="9 10">
    <name type="scientific">Papaver somniferum</name>
    <name type="common">Opium poppy</name>
    <dbReference type="NCBI Taxonomy" id="3469"/>
    <lineage>
        <taxon>Eukaryota</taxon>
        <taxon>Viridiplantae</taxon>
        <taxon>Streptophyta</taxon>
        <taxon>Embryophyta</taxon>
        <taxon>Tracheophyta</taxon>
        <taxon>Spermatophyta</taxon>
        <taxon>Magnoliopsida</taxon>
        <taxon>Ranunculales</taxon>
        <taxon>Papaveraceae</taxon>
        <taxon>Papaveroideae</taxon>
        <taxon>Papaver</taxon>
    </lineage>
</organism>
<dbReference type="GO" id="GO:0005666">
    <property type="term" value="C:RNA polymerase III complex"/>
    <property type="evidence" value="ECO:0007669"/>
    <property type="project" value="TreeGrafter"/>
</dbReference>
<keyword evidence="4 6" id="KW-0804">Transcription</keyword>
<reference evidence="9 10" key="1">
    <citation type="journal article" date="2018" name="Science">
        <title>The opium poppy genome and morphinan production.</title>
        <authorList>
            <person name="Guo L."/>
            <person name="Winzer T."/>
            <person name="Yang X."/>
            <person name="Li Y."/>
            <person name="Ning Z."/>
            <person name="He Z."/>
            <person name="Teodor R."/>
            <person name="Lu Y."/>
            <person name="Bowser T.A."/>
            <person name="Graham I.A."/>
            <person name="Ye K."/>
        </authorList>
    </citation>
    <scope>NUCLEOTIDE SEQUENCE [LARGE SCALE GENOMIC DNA]</scope>
    <source>
        <strain evidence="10">cv. HN1</strain>
        <tissue evidence="9">Leaves</tissue>
    </source>
</reference>
<gene>
    <name evidence="9" type="ORF">C5167_045388</name>
</gene>
<dbReference type="AlphaFoldDB" id="A0A4Y7LE94"/>
<dbReference type="Gene3D" id="2.40.50.140">
    <property type="entry name" value="Nucleic acid-binding proteins"/>
    <property type="match status" value="1"/>
</dbReference>
<feature type="domain" description="RNA polymerase III subunit Rpc25" evidence="8">
    <location>
        <begin position="110"/>
        <end position="187"/>
    </location>
</feature>
<dbReference type="PANTHER" id="PTHR12709:SF1">
    <property type="entry name" value="DNA-DIRECTED RNA POLYMERASE III SUBUNIT RPC8"/>
    <property type="match status" value="1"/>
</dbReference>
<dbReference type="Pfam" id="PF03876">
    <property type="entry name" value="SHS2_Rpb7-N"/>
    <property type="match status" value="1"/>
</dbReference>
<dbReference type="GO" id="GO:0006384">
    <property type="term" value="P:transcription initiation at RNA polymerase III promoter"/>
    <property type="evidence" value="ECO:0007669"/>
    <property type="project" value="TreeGrafter"/>
</dbReference>
<dbReference type="OMA" id="MHIVASI"/>
<sequence>MFFLSLVEHTLRLPPHLLSLPLPEAIQGELEKLFVDKVIAQLGLCISVYDINPLREASYLLEMVLRPIRYKKMFVTCSLPKKLNVASFTSFILILQVDFRLIMFRPFEGEILSGKVDASDANGLRLSVGFFKDISVPVHLLPNPSKFEDGRWTWMYGEVELTIEQDDEIRFRVHKISYPPIPLEQEKDSEAFAPMVITASIDFDGLGPISWWV</sequence>
<dbReference type="InterPro" id="IPR045113">
    <property type="entry name" value="Rpb7-like"/>
</dbReference>
<evidence type="ECO:0000256" key="6">
    <source>
        <dbReference type="RuleBase" id="RU369086"/>
    </source>
</evidence>
<dbReference type="Gene3D" id="3.30.1490.120">
    <property type="entry name" value="RNA polymerase Rpb7-like, N-terminal domain"/>
    <property type="match status" value="1"/>
</dbReference>
<evidence type="ECO:0000313" key="9">
    <source>
        <dbReference type="EMBL" id="RZC82601.1"/>
    </source>
</evidence>
<protein>
    <recommendedName>
        <fullName evidence="6">DNA-directed RNA polymerase subunit</fullName>
    </recommendedName>
</protein>
<keyword evidence="3 6" id="KW-0240">DNA-directed RNA polymerase</keyword>
<comment type="function">
    <text evidence="6">DNA-dependent RNA polymerase which catalyzes the transcription of DNA into RNA using the four ribonucleoside triphosphates as substrates.</text>
</comment>
<dbReference type="EMBL" id="CM010725">
    <property type="protein sequence ID" value="RZC82601.1"/>
    <property type="molecule type" value="Genomic_DNA"/>
</dbReference>
<dbReference type="SUPFAM" id="SSF50249">
    <property type="entry name" value="Nucleic acid-binding proteins"/>
    <property type="match status" value="1"/>
</dbReference>
<comment type="similarity">
    <text evidence="2">Belongs to the eukaryotic RPB7/RPC8 RNA polymerase subunit family.</text>
</comment>
<evidence type="ECO:0000256" key="4">
    <source>
        <dbReference type="ARBA" id="ARBA00023163"/>
    </source>
</evidence>
<accession>A0A4Y7LE94</accession>
<evidence type="ECO:0000259" key="8">
    <source>
        <dbReference type="Pfam" id="PF08292"/>
    </source>
</evidence>
<keyword evidence="10" id="KW-1185">Reference proteome</keyword>
<keyword evidence="5 6" id="KW-0539">Nucleus</keyword>